<sequence length="468" mass="52351">MKDKGFLKGTITYALGDIIPKILAFISFPILTSYLTTGDYGIVNYVNSLTMFLLVFNILGLNTYYLVHYHKCSSDEERQRLLGNLSIFIFFYNIGVLLLFSAGGFFFGKYVEAKIPFWPFVFIAVLSGFFNVFSLLPLASLRLKQKSVQFAGLNIAKNITQLGLTVIFVVFLRKAAIGVLYSILIANVVFFFYYAIYCYRHAIFKYDKEQIVKALRFAVPLVPGSLAYLFINLLDRIIIARYLTLGDLGLYGTATTLGFLINIISTGFYQALEPHIFKSYNTPGFRNEFKRIRSILLLVLLSAAMGLALFAREFLYFMSNKGFHIAYVYVPVILAGGIFSGLNLLYATVITASGKTRVNSMNVIIGCAVSIGLNFILVPWIGITGAAIAFTAAFLIILLLSMAYSRFPIFAWQEIVVSLVWVACIYFLVYSFSPAPGIYSIAIKALTMVLFMVFAFKLLGIKGLKSLF</sequence>
<gene>
    <name evidence="6" type="ORF">ECE50_023280</name>
</gene>
<evidence type="ECO:0000256" key="1">
    <source>
        <dbReference type="ARBA" id="ARBA00004651"/>
    </source>
</evidence>
<dbReference type="PANTHER" id="PTHR30250:SF11">
    <property type="entry name" value="O-ANTIGEN TRANSPORTER-RELATED"/>
    <property type="match status" value="1"/>
</dbReference>
<keyword evidence="4" id="KW-1133">Transmembrane helix</keyword>
<comment type="caution">
    <text evidence="6">The sequence shown here is derived from an EMBL/GenBank/DDBJ whole genome shotgun (WGS) entry which is preliminary data.</text>
</comment>
<reference evidence="6" key="1">
    <citation type="submission" date="2020-05" db="EMBL/GenBank/DDBJ databases">
        <title>Chitinophaga laudate sp. nov., isolated from a tropical peat swamp.</title>
        <authorList>
            <person name="Goh C.B.S."/>
            <person name="Lee M.S."/>
            <person name="Parimannan S."/>
            <person name="Pasbakhsh P."/>
            <person name="Yule C.M."/>
            <person name="Rajandas H."/>
            <person name="Loke S."/>
            <person name="Croft L."/>
            <person name="Tan J.B.L."/>
        </authorList>
    </citation>
    <scope>NUCLEOTIDE SEQUENCE</scope>
    <source>
        <strain evidence="6">Mgbs1</strain>
    </source>
</reference>
<dbReference type="AlphaFoldDB" id="A0A433WDV1"/>
<comment type="subcellular location">
    <subcellularLocation>
        <location evidence="1">Cell membrane</location>
        <topology evidence="1">Multi-pass membrane protein</topology>
    </subcellularLocation>
</comment>
<protein>
    <submittedName>
        <fullName evidence="6">Oligosaccharide flippase family protein</fullName>
    </submittedName>
</protein>
<evidence type="ECO:0000256" key="2">
    <source>
        <dbReference type="ARBA" id="ARBA00022475"/>
    </source>
</evidence>
<keyword evidence="2" id="KW-1003">Cell membrane</keyword>
<dbReference type="GO" id="GO:0005886">
    <property type="term" value="C:plasma membrane"/>
    <property type="evidence" value="ECO:0007669"/>
    <property type="project" value="UniProtKB-SubCell"/>
</dbReference>
<organism evidence="6 7">
    <name type="scientific">Chitinophaga solisilvae</name>
    <dbReference type="NCBI Taxonomy" id="1233460"/>
    <lineage>
        <taxon>Bacteria</taxon>
        <taxon>Pseudomonadati</taxon>
        <taxon>Bacteroidota</taxon>
        <taxon>Chitinophagia</taxon>
        <taxon>Chitinophagales</taxon>
        <taxon>Chitinophagaceae</taxon>
        <taxon>Chitinophaga</taxon>
    </lineage>
</organism>
<evidence type="ECO:0000256" key="5">
    <source>
        <dbReference type="ARBA" id="ARBA00023136"/>
    </source>
</evidence>
<dbReference type="InterPro" id="IPR002797">
    <property type="entry name" value="Polysacc_synth"/>
</dbReference>
<keyword evidence="5" id="KW-0472">Membrane</keyword>
<evidence type="ECO:0000313" key="7">
    <source>
        <dbReference type="Proteomes" id="UP000281028"/>
    </source>
</evidence>
<dbReference type="OrthoDB" id="1495589at2"/>
<dbReference type="Pfam" id="PF01943">
    <property type="entry name" value="Polysacc_synt"/>
    <property type="match status" value="1"/>
</dbReference>
<evidence type="ECO:0000256" key="4">
    <source>
        <dbReference type="ARBA" id="ARBA00022989"/>
    </source>
</evidence>
<keyword evidence="7" id="KW-1185">Reference proteome</keyword>
<proteinExistence type="predicted"/>
<evidence type="ECO:0000313" key="6">
    <source>
        <dbReference type="EMBL" id="NSL89785.1"/>
    </source>
</evidence>
<dbReference type="EMBL" id="RIAR02000001">
    <property type="protein sequence ID" value="NSL89785.1"/>
    <property type="molecule type" value="Genomic_DNA"/>
</dbReference>
<dbReference type="Proteomes" id="UP000281028">
    <property type="component" value="Unassembled WGS sequence"/>
</dbReference>
<accession>A0A433WDV1</accession>
<name>A0A433WDV1_9BACT</name>
<dbReference type="PANTHER" id="PTHR30250">
    <property type="entry name" value="PST FAMILY PREDICTED COLANIC ACID TRANSPORTER"/>
    <property type="match status" value="1"/>
</dbReference>
<keyword evidence="3" id="KW-0812">Transmembrane</keyword>
<evidence type="ECO:0000256" key="3">
    <source>
        <dbReference type="ARBA" id="ARBA00022692"/>
    </source>
</evidence>
<dbReference type="InterPro" id="IPR050833">
    <property type="entry name" value="Poly_Biosynth_Transport"/>
</dbReference>